<dbReference type="Gene3D" id="2.40.50.140">
    <property type="entry name" value="Nucleic acid-binding proteins"/>
    <property type="match status" value="1"/>
</dbReference>
<dbReference type="EMBL" id="CP021376">
    <property type="protein sequence ID" value="ART79631.1"/>
    <property type="molecule type" value="Genomic_DNA"/>
</dbReference>
<dbReference type="Proteomes" id="UP000243793">
    <property type="component" value="Chromosome"/>
</dbReference>
<feature type="domain" description="Conserved virulence factor B first S1" evidence="2">
    <location>
        <begin position="73"/>
        <end position="128"/>
    </location>
</feature>
<dbReference type="PANTHER" id="PTHR37296">
    <property type="entry name" value="CONSERVED VIRULENCE FACTOR B"/>
    <property type="match status" value="1"/>
</dbReference>
<proteinExistence type="inferred from homology"/>
<dbReference type="Gene3D" id="1.10.10.10">
    <property type="entry name" value="Winged helix-like DNA-binding domain superfamily/Winged helix DNA-binding domain"/>
    <property type="match status" value="1"/>
</dbReference>
<evidence type="ECO:0000313" key="4">
    <source>
        <dbReference type="EMBL" id="ART79631.1"/>
    </source>
</evidence>
<dbReference type="PANTHER" id="PTHR37296:SF1">
    <property type="entry name" value="CONSERVED VIRULENCE FACTOR B"/>
    <property type="match status" value="1"/>
</dbReference>
<dbReference type="InterPro" id="IPR012340">
    <property type="entry name" value="NA-bd_OB-fold"/>
</dbReference>
<evidence type="ECO:0000256" key="1">
    <source>
        <dbReference type="PIRNR" id="PIRNR012524"/>
    </source>
</evidence>
<comment type="similarity">
    <text evidence="1">Belongs to the CvfB family.</text>
</comment>
<organism evidence="4 5">
    <name type="scientific">Oceanisphaera avium</name>
    <dbReference type="NCBI Taxonomy" id="1903694"/>
    <lineage>
        <taxon>Bacteria</taxon>
        <taxon>Pseudomonadati</taxon>
        <taxon>Pseudomonadota</taxon>
        <taxon>Gammaproteobacteria</taxon>
        <taxon>Aeromonadales</taxon>
        <taxon>Aeromonadaceae</taxon>
        <taxon>Oceanisphaera</taxon>
    </lineage>
</organism>
<dbReference type="PIRSF" id="PIRSF012524">
    <property type="entry name" value="YitL_S1"/>
    <property type="match status" value="1"/>
</dbReference>
<dbReference type="InterPro" id="IPR036388">
    <property type="entry name" value="WH-like_DNA-bd_sf"/>
</dbReference>
<evidence type="ECO:0000313" key="5">
    <source>
        <dbReference type="Proteomes" id="UP000243793"/>
    </source>
</evidence>
<evidence type="ECO:0000259" key="3">
    <source>
        <dbReference type="Pfam" id="PF17783"/>
    </source>
</evidence>
<dbReference type="OrthoDB" id="9801597at2"/>
<sequence length="277" mass="30708">MIKLGDNNNLPVLRLEEKGAWLDASPYGEVFITQRQLPAHCQPGDHLSVFIYLDADLAPVATTEQPKAKVEQFASLKVVTSNRLGAFLDWGMKKDIFVPERNQASPMEVGRNYVVYIYLDHEGRMVASSKLDRFLSREFPDYQVGAEVDLVITERTQLGFKALVDNAYGGLIFASDTPGHLPVGLHTKGYIKQVRDDGKLDLSLIKPQVGKQDIDATALMILDKLSRAGGHMAVNDKTDPDTIFRLFGTSKGTFKKAIGGLYKQGKISIEKDGIKLR</sequence>
<dbReference type="Pfam" id="PF13509">
    <property type="entry name" value="S1_2"/>
    <property type="match status" value="2"/>
</dbReference>
<dbReference type="InterPro" id="IPR039566">
    <property type="entry name" value="CvfB_S1_st"/>
</dbReference>
<dbReference type="InterPro" id="IPR040764">
    <property type="entry name" value="CvfB_WH"/>
</dbReference>
<dbReference type="RefSeq" id="WP_086963503.1">
    <property type="nucleotide sequence ID" value="NZ_CP021376.1"/>
</dbReference>
<feature type="domain" description="Conserved virulence factor B first S1" evidence="2">
    <location>
        <begin position="4"/>
        <end position="63"/>
    </location>
</feature>
<keyword evidence="5" id="KW-1185">Reference proteome</keyword>
<name>A0A1Y0CWC2_9GAMM</name>
<dbReference type="Pfam" id="PF17783">
    <property type="entry name" value="WHD_CvfB"/>
    <property type="match status" value="1"/>
</dbReference>
<dbReference type="InterPro" id="IPR014464">
    <property type="entry name" value="CvfB_fam"/>
</dbReference>
<feature type="domain" description="Conserved virulence factor B-like winged helix" evidence="3">
    <location>
        <begin position="220"/>
        <end position="276"/>
    </location>
</feature>
<gene>
    <name evidence="4" type="ORF">CBP12_05255</name>
</gene>
<evidence type="ECO:0000259" key="2">
    <source>
        <dbReference type="Pfam" id="PF13509"/>
    </source>
</evidence>
<dbReference type="KEGG" id="ocm:CBP12_05255"/>
<protein>
    <submittedName>
        <fullName evidence="4">Nucleotide-binding protein</fullName>
    </submittedName>
</protein>
<dbReference type="AlphaFoldDB" id="A0A1Y0CWC2"/>
<reference evidence="5" key="1">
    <citation type="submission" date="2017-05" db="EMBL/GenBank/DDBJ databases">
        <authorList>
            <person name="Sung H."/>
        </authorList>
    </citation>
    <scope>NUCLEOTIDE SEQUENCE [LARGE SCALE GENOMIC DNA]</scope>
    <source>
        <strain evidence="5">AMac2203</strain>
    </source>
</reference>
<accession>A0A1Y0CWC2</accession>